<evidence type="ECO:0000313" key="1">
    <source>
        <dbReference type="EMBL" id="MBT0606782.1"/>
    </source>
</evidence>
<evidence type="ECO:0000313" key="2">
    <source>
        <dbReference type="Proteomes" id="UP001297092"/>
    </source>
</evidence>
<dbReference type="Proteomes" id="UP001297092">
    <property type="component" value="Unassembled WGS sequence"/>
</dbReference>
<reference evidence="1 2" key="1">
    <citation type="submission" date="2021-05" db="EMBL/GenBank/DDBJ databases">
        <title>Aequorivita echinoideorum JCM 30378 genome.</title>
        <authorList>
            <person name="Zhang H."/>
            <person name="Li C."/>
        </authorList>
    </citation>
    <scope>NUCLEOTIDE SEQUENCE [LARGE SCALE GENOMIC DNA]</scope>
    <source>
        <strain evidence="1 2">JCM30378</strain>
    </source>
</reference>
<name>A0ABS5S0P9_9FLAO</name>
<dbReference type="RefSeq" id="WP_214111656.1">
    <property type="nucleotide sequence ID" value="NZ_JAHCTB010000001.1"/>
</dbReference>
<protein>
    <submittedName>
        <fullName evidence="1">Uncharacterized protein</fullName>
    </submittedName>
</protein>
<dbReference type="EMBL" id="JAHCTB010000001">
    <property type="protein sequence ID" value="MBT0606782.1"/>
    <property type="molecule type" value="Genomic_DNA"/>
</dbReference>
<gene>
    <name evidence="1" type="ORF">KIV10_01175</name>
</gene>
<sequence>MSIYNIFIITISVNLQKNISYKFSKKKAIPSTRSIEGVALLYWLVPILFKLEGDEGTVVEGGGRRVRHILLLC</sequence>
<organism evidence="1 2">
    <name type="scientific">Aequorivita echinoideorum</name>
    <dbReference type="NCBI Taxonomy" id="1549647"/>
    <lineage>
        <taxon>Bacteria</taxon>
        <taxon>Pseudomonadati</taxon>
        <taxon>Bacteroidota</taxon>
        <taxon>Flavobacteriia</taxon>
        <taxon>Flavobacteriales</taxon>
        <taxon>Flavobacteriaceae</taxon>
        <taxon>Aequorivita</taxon>
    </lineage>
</organism>
<accession>A0ABS5S0P9</accession>
<keyword evidence="2" id="KW-1185">Reference proteome</keyword>
<proteinExistence type="predicted"/>
<comment type="caution">
    <text evidence="1">The sequence shown here is derived from an EMBL/GenBank/DDBJ whole genome shotgun (WGS) entry which is preliminary data.</text>
</comment>